<feature type="non-terminal residue" evidence="1">
    <location>
        <position position="165"/>
    </location>
</feature>
<dbReference type="Proteomes" id="UP000708208">
    <property type="component" value="Unassembled WGS sequence"/>
</dbReference>
<evidence type="ECO:0000313" key="2">
    <source>
        <dbReference type="Proteomes" id="UP000708208"/>
    </source>
</evidence>
<gene>
    <name evidence="1" type="ORF">AFUS01_LOCUS43895</name>
</gene>
<protein>
    <submittedName>
        <fullName evidence="1">Uncharacterized protein</fullName>
    </submittedName>
</protein>
<sequence>FKTRKGGTKIVPIGFGVGVRDSCYSLYQNQCMYTKTHLNLTLKMETSPQPDDQINSNAKADGVDSSNAITEESAICKNNFEITEHKLNTHVIFNTQPMTEKVKFDWKIKNFEAICPPDGRGFVTCCSNVFTVGTKVGKSSRWCFELRYDEGHLSMVLCRDKIYIT</sequence>
<comment type="caution">
    <text evidence="1">The sequence shown here is derived from an EMBL/GenBank/DDBJ whole genome shotgun (WGS) entry which is preliminary data.</text>
</comment>
<accession>A0A8J2M9B8</accession>
<reference evidence="1" key="1">
    <citation type="submission" date="2021-06" db="EMBL/GenBank/DDBJ databases">
        <authorList>
            <person name="Hodson N. C."/>
            <person name="Mongue J. A."/>
            <person name="Jaron S. K."/>
        </authorList>
    </citation>
    <scope>NUCLEOTIDE SEQUENCE</scope>
</reference>
<dbReference type="EMBL" id="CAJVCH010570219">
    <property type="protein sequence ID" value="CAG7834380.1"/>
    <property type="molecule type" value="Genomic_DNA"/>
</dbReference>
<dbReference type="AlphaFoldDB" id="A0A8J2M9B8"/>
<proteinExistence type="predicted"/>
<feature type="non-terminal residue" evidence="1">
    <location>
        <position position="1"/>
    </location>
</feature>
<evidence type="ECO:0000313" key="1">
    <source>
        <dbReference type="EMBL" id="CAG7834380.1"/>
    </source>
</evidence>
<keyword evidence="2" id="KW-1185">Reference proteome</keyword>
<organism evidence="1 2">
    <name type="scientific">Allacma fusca</name>
    <dbReference type="NCBI Taxonomy" id="39272"/>
    <lineage>
        <taxon>Eukaryota</taxon>
        <taxon>Metazoa</taxon>
        <taxon>Ecdysozoa</taxon>
        <taxon>Arthropoda</taxon>
        <taxon>Hexapoda</taxon>
        <taxon>Collembola</taxon>
        <taxon>Symphypleona</taxon>
        <taxon>Sminthuridae</taxon>
        <taxon>Allacma</taxon>
    </lineage>
</organism>
<name>A0A8J2M9B8_9HEXA</name>